<reference evidence="1 2" key="1">
    <citation type="submission" date="2018-08" db="EMBL/GenBank/DDBJ databases">
        <title>Recombination of ecologically and evolutionarily significant loci maintains genetic cohesion in the Pseudomonas syringae species complex.</title>
        <authorList>
            <person name="Dillon M."/>
            <person name="Thakur S."/>
            <person name="Almeida R.N.D."/>
            <person name="Weir B.S."/>
            <person name="Guttman D.S."/>
        </authorList>
    </citation>
    <scope>NUCLEOTIDE SEQUENCE [LARGE SCALE GENOMIC DNA]</scope>
    <source>
        <strain evidence="1 2">ICMP 4330</strain>
    </source>
</reference>
<proteinExistence type="predicted"/>
<dbReference type="AlphaFoldDB" id="A0A3M4BQG5"/>
<comment type="caution">
    <text evidence="1">The sequence shown here is derived from an EMBL/GenBank/DDBJ whole genome shotgun (WGS) entry which is preliminary data.</text>
</comment>
<organism evidence="1 2">
    <name type="scientific">Pseudomonas syringae pv. delphinii</name>
    <dbReference type="NCBI Taxonomy" id="192088"/>
    <lineage>
        <taxon>Bacteria</taxon>
        <taxon>Pseudomonadati</taxon>
        <taxon>Pseudomonadota</taxon>
        <taxon>Gammaproteobacteria</taxon>
        <taxon>Pseudomonadales</taxon>
        <taxon>Pseudomonadaceae</taxon>
        <taxon>Pseudomonas</taxon>
    </lineage>
</organism>
<protein>
    <submittedName>
        <fullName evidence="1">Uncharacterized protein</fullName>
    </submittedName>
</protein>
<evidence type="ECO:0000313" key="2">
    <source>
        <dbReference type="Proteomes" id="UP000267908"/>
    </source>
</evidence>
<sequence>MPAAKHRGGHSVSSLIHIRLVQSKPVVTVLYGAALQGHLDQRRQGDTEFQQAAQKAGTPGLGALATEKAQQGDRAHAPERRVAKAQCAFPVMADAAKALQRLQQLRRLVTYFLTVHFHAQADQCLAQFTASIALVRFGFTHGINRSRSLASSSRVAWNGDDSSKIAALRRNPQKIAARK</sequence>
<name>A0A3M4BQG5_9PSED</name>
<accession>A0A3M4BQG5</accession>
<dbReference type="EMBL" id="RBQG01000050">
    <property type="protein sequence ID" value="RMP17746.1"/>
    <property type="molecule type" value="Genomic_DNA"/>
</dbReference>
<gene>
    <name evidence="1" type="ORF">ALQ28_104243</name>
</gene>
<evidence type="ECO:0000313" key="1">
    <source>
        <dbReference type="EMBL" id="RMP17746.1"/>
    </source>
</evidence>
<dbReference type="Proteomes" id="UP000267908">
    <property type="component" value="Unassembled WGS sequence"/>
</dbReference>